<dbReference type="OMA" id="QPYHVDI"/>
<dbReference type="GO" id="GO:0051015">
    <property type="term" value="F:actin filament binding"/>
    <property type="evidence" value="ECO:0007669"/>
    <property type="project" value="TreeGrafter"/>
</dbReference>
<name>A0A914BBK6_PATMI</name>
<evidence type="ECO:0000256" key="3">
    <source>
        <dbReference type="ARBA" id="ARBA00023203"/>
    </source>
</evidence>
<evidence type="ECO:0000256" key="6">
    <source>
        <dbReference type="ARBA" id="ARBA00058385"/>
    </source>
</evidence>
<dbReference type="PANTHER" id="PTHR10829:SF56">
    <property type="entry name" value="ADF-H DOMAIN-CONTAINING PROTEIN"/>
    <property type="match status" value="1"/>
</dbReference>
<evidence type="ECO:0000256" key="4">
    <source>
        <dbReference type="ARBA" id="ARBA00023212"/>
    </source>
</evidence>
<dbReference type="Proteomes" id="UP000887568">
    <property type="component" value="Unplaced"/>
</dbReference>
<reference evidence="10" key="1">
    <citation type="submission" date="2022-11" db="UniProtKB">
        <authorList>
            <consortium name="EnsemblMetazoa"/>
        </authorList>
    </citation>
    <scope>IDENTIFICATION</scope>
</reference>
<comment type="subcellular location">
    <subcellularLocation>
        <location evidence="1">Cytoplasm</location>
        <location evidence="1">Cytoskeleton</location>
    </subcellularLocation>
</comment>
<evidence type="ECO:0000313" key="10">
    <source>
        <dbReference type="EnsemblMetazoa" id="XP_038073220.1"/>
    </source>
</evidence>
<dbReference type="PROSITE" id="PS51263">
    <property type="entry name" value="ADF_H"/>
    <property type="match status" value="2"/>
</dbReference>
<evidence type="ECO:0000313" key="11">
    <source>
        <dbReference type="Proteomes" id="UP000887568"/>
    </source>
</evidence>
<dbReference type="FunFam" id="3.40.20.10:FF:000018">
    <property type="entry name" value="Coactosin-like 1"/>
    <property type="match status" value="2"/>
</dbReference>
<feature type="domain" description="ADF-H" evidence="9">
    <location>
        <begin position="93"/>
        <end position="224"/>
    </location>
</feature>
<dbReference type="InterPro" id="IPR002108">
    <property type="entry name" value="ADF-H"/>
</dbReference>
<keyword evidence="3" id="KW-0009">Actin-binding</keyword>
<evidence type="ECO:0000256" key="1">
    <source>
        <dbReference type="ARBA" id="ARBA00004245"/>
    </source>
</evidence>
<dbReference type="Pfam" id="PF00241">
    <property type="entry name" value="Cofilin_ADF"/>
    <property type="match status" value="2"/>
</dbReference>
<dbReference type="GO" id="GO:0030427">
    <property type="term" value="C:site of polarized growth"/>
    <property type="evidence" value="ECO:0007669"/>
    <property type="project" value="TreeGrafter"/>
</dbReference>
<dbReference type="EnsemblMetazoa" id="XM_038217292.1">
    <property type="protein sequence ID" value="XP_038073220.1"/>
    <property type="gene ID" value="LOC119741508"/>
</dbReference>
<dbReference type="GeneID" id="119741508"/>
<dbReference type="GO" id="GO:0030833">
    <property type="term" value="P:regulation of actin filament polymerization"/>
    <property type="evidence" value="ECO:0007669"/>
    <property type="project" value="TreeGrafter"/>
</dbReference>
<dbReference type="SMART" id="SM00102">
    <property type="entry name" value="ADF"/>
    <property type="match status" value="2"/>
</dbReference>
<evidence type="ECO:0000256" key="8">
    <source>
        <dbReference type="ARBA" id="ARBA00068121"/>
    </source>
</evidence>
<evidence type="ECO:0000259" key="9">
    <source>
        <dbReference type="PROSITE" id="PS51263"/>
    </source>
</evidence>
<proteinExistence type="inferred from homology"/>
<keyword evidence="11" id="KW-1185">Reference proteome</keyword>
<dbReference type="InterPro" id="IPR029006">
    <property type="entry name" value="ADF-H/Gelsolin-like_dom_sf"/>
</dbReference>
<comment type="similarity">
    <text evidence="5">Belongs to the actin-binding proteins ADF family. Coactosin subfamily.</text>
</comment>
<feature type="domain" description="ADF-H" evidence="9">
    <location>
        <begin position="276"/>
        <end position="410"/>
    </location>
</feature>
<dbReference type="OrthoDB" id="20822at2759"/>
<dbReference type="GO" id="GO:0030864">
    <property type="term" value="C:cortical actin cytoskeleton"/>
    <property type="evidence" value="ECO:0007669"/>
    <property type="project" value="TreeGrafter"/>
</dbReference>
<dbReference type="SUPFAM" id="SSF55753">
    <property type="entry name" value="Actin depolymerizing proteins"/>
    <property type="match status" value="2"/>
</dbReference>
<evidence type="ECO:0000256" key="5">
    <source>
        <dbReference type="ARBA" id="ARBA00038052"/>
    </source>
</evidence>
<dbReference type="RefSeq" id="XP_038073220.1">
    <property type="nucleotide sequence ID" value="XM_038217292.1"/>
</dbReference>
<keyword evidence="2" id="KW-0963">Cytoplasm</keyword>
<dbReference type="Gene3D" id="3.40.20.10">
    <property type="entry name" value="Severin"/>
    <property type="match status" value="2"/>
</dbReference>
<accession>A0A914BBK6</accession>
<comment type="function">
    <text evidence="6">Binds to F-actin in a calcium-independent manner. Has no direct effect on actin depolymerization. Acts as a chaperone for ALOX5 (5LO), influencing both its stability and activity in leukotrienes synthesis.</text>
</comment>
<keyword evidence="4" id="KW-0206">Cytoskeleton</keyword>
<dbReference type="PANTHER" id="PTHR10829">
    <property type="entry name" value="CORTACTIN AND DREBRIN"/>
    <property type="match status" value="1"/>
</dbReference>
<comment type="subunit">
    <text evidence="7">Interacts with 5-lipoxygenase (ALOX5/5LO) in a calcium-independent manner. Binds to F-actin with a stoichiometry of 1:2.</text>
</comment>
<sequence length="421" mass="46525">MGLTTYSINELVEHTYIVISVDRRTVGSETAPSFCLQQAGRSVVNYFFPNNIRIANRTLHSHSGVDLIDRGNIHDSHSYVCTATRLEKMSIEGRFVDETSFIRSMKDVRDDSSETNLLIIGHVDDNPHRLDVVHTGSDVSQMSELLKDNQVMYVLAKLTTTYDLSTTVKFVCVHWIGTEVPFSKRGRYGVIYNSVASQLAPYHVELEADSTSDITEEKMLQKLEEAAGTISKVMEISDIEGRQERGFTQTQLQNTSGRIAGKSITTTKMAAVSSRGAPVTFSPDVSDAIADVRSDDSPTNWLLAGYEGGNPKSQILMVKSGVDGLAGLTELLKTDLVYYGLLRVSDEIDDIRTVKFVYITWVGNEVKPMTKAKVATHKGICGEMFKPAHIEVYASELADLSETEIINKVKAASGTRSYVRS</sequence>
<dbReference type="CDD" id="cd11282">
    <property type="entry name" value="ADF_coactosin_like"/>
    <property type="match status" value="1"/>
</dbReference>
<evidence type="ECO:0000256" key="7">
    <source>
        <dbReference type="ARBA" id="ARBA00062335"/>
    </source>
</evidence>
<protein>
    <recommendedName>
        <fullName evidence="8">Coactosin-like protein</fullName>
    </recommendedName>
</protein>
<organism evidence="10 11">
    <name type="scientific">Patiria miniata</name>
    <name type="common">Bat star</name>
    <name type="synonym">Asterina miniata</name>
    <dbReference type="NCBI Taxonomy" id="46514"/>
    <lineage>
        <taxon>Eukaryota</taxon>
        <taxon>Metazoa</taxon>
        <taxon>Echinodermata</taxon>
        <taxon>Eleutherozoa</taxon>
        <taxon>Asterozoa</taxon>
        <taxon>Asteroidea</taxon>
        <taxon>Valvatacea</taxon>
        <taxon>Valvatida</taxon>
        <taxon>Asterinidae</taxon>
        <taxon>Patiria</taxon>
    </lineage>
</organism>
<evidence type="ECO:0000256" key="2">
    <source>
        <dbReference type="ARBA" id="ARBA00022490"/>
    </source>
</evidence>
<dbReference type="AlphaFoldDB" id="A0A914BBK6"/>
<dbReference type="GO" id="GO:0005884">
    <property type="term" value="C:actin filament"/>
    <property type="evidence" value="ECO:0007669"/>
    <property type="project" value="TreeGrafter"/>
</dbReference>